<feature type="domain" description="S-layer protein C-terminal" evidence="3">
    <location>
        <begin position="632"/>
        <end position="676"/>
    </location>
</feature>
<organism evidence="4 5">
    <name type="scientific">Companilactobacillus tucceti DSM 20183</name>
    <dbReference type="NCBI Taxonomy" id="1423811"/>
    <lineage>
        <taxon>Bacteria</taxon>
        <taxon>Bacillati</taxon>
        <taxon>Bacillota</taxon>
        <taxon>Bacilli</taxon>
        <taxon>Lactobacillales</taxon>
        <taxon>Lactobacillaceae</taxon>
        <taxon>Companilactobacillus</taxon>
    </lineage>
</organism>
<protein>
    <recommendedName>
        <fullName evidence="3">S-layer protein C-terminal domain-containing protein</fullName>
    </recommendedName>
</protein>
<dbReference type="Proteomes" id="UP000050929">
    <property type="component" value="Unassembled WGS sequence"/>
</dbReference>
<feature type="domain" description="S-layer protein C-terminal" evidence="3">
    <location>
        <begin position="499"/>
        <end position="547"/>
    </location>
</feature>
<evidence type="ECO:0000313" key="5">
    <source>
        <dbReference type="Proteomes" id="UP000050929"/>
    </source>
</evidence>
<dbReference type="OrthoDB" id="2294388at2"/>
<comment type="caution">
    <text evidence="4">The sequence shown here is derived from an EMBL/GenBank/DDBJ whole genome shotgun (WGS) entry which is preliminary data.</text>
</comment>
<evidence type="ECO:0000256" key="2">
    <source>
        <dbReference type="SAM" id="SignalP"/>
    </source>
</evidence>
<sequence length="684" mass="75260">MKNFQGNGKRWILFSTLTLAGGLILTTNSTTTIKADNIPVNAGTAETETGNEDTTPTTNATTPANDPTNDNQVNYTINYVDSTSSNVLQSTTGTADGGSSITIPTATIAGYQQNTSSQYQLASVTTDADKKQDISVPMTKLTGATLRVKENESDGNSLNRIPVGSLEVNDSNYKNDVQTELSTMQKGRKVDFANSTYGYSSLNTLDYLKGMENSSPADIVIKVLENEGSSDVLNESLSGKELDFGFQYLPIDENYEVHYVAVGGPQDGKVIYIDKGQNDNGVLPSTPHHRGIPASDAVPGYKVSSFDENDISFDEEAGVLTFKVPIEPGILITINEYDKNKKLVKTVNWDIISNDKIAIQPDSTSNPIFPSGKIRNTDISGVLSDSFYKDLIMDKNLIIADSNFDDIHGDSPEVSDSAAQVMGLYNQLYGLDTKNSNMGYITKFIMNALFPNGSVGENWSGNVITINAYLDFVDQSTSTSIPVTPSDVINKVNNIATTTKKVNLYDNKGNLITNRALDINTAWQSDQEFTYNGQKYYRVSPDEYVKAGDVYLYKDTDTSLVRIFSDGSGSIVDYLGSEVSRKLDPATDWKTDRIALINGNEYYRVSTNEFIKLDTVQPYENDFENLVTSNLTNTYDEHGKELTLKLPNNTGYKTDRIVTINGIKYYRVSTDTFVKVDDIQKMTK</sequence>
<gene>
    <name evidence="4" type="ORF">FC72_GL001887</name>
</gene>
<keyword evidence="2" id="KW-0732">Signal</keyword>
<evidence type="ECO:0000259" key="3">
    <source>
        <dbReference type="Pfam" id="PF03217"/>
    </source>
</evidence>
<dbReference type="AlphaFoldDB" id="A0A0R1J8R9"/>
<reference evidence="4 5" key="1">
    <citation type="journal article" date="2015" name="Genome Announc.">
        <title>Expanding the biotechnology potential of lactobacilli through comparative genomics of 213 strains and associated genera.</title>
        <authorList>
            <person name="Sun Z."/>
            <person name="Harris H.M."/>
            <person name="McCann A."/>
            <person name="Guo C."/>
            <person name="Argimon S."/>
            <person name="Zhang W."/>
            <person name="Yang X."/>
            <person name="Jeffery I.B."/>
            <person name="Cooney J.C."/>
            <person name="Kagawa T.F."/>
            <person name="Liu W."/>
            <person name="Song Y."/>
            <person name="Salvetti E."/>
            <person name="Wrobel A."/>
            <person name="Rasinkangas P."/>
            <person name="Parkhill J."/>
            <person name="Rea M.C."/>
            <person name="O'Sullivan O."/>
            <person name="Ritari J."/>
            <person name="Douillard F.P."/>
            <person name="Paul Ross R."/>
            <person name="Yang R."/>
            <person name="Briner A.E."/>
            <person name="Felis G.E."/>
            <person name="de Vos W.M."/>
            <person name="Barrangou R."/>
            <person name="Klaenhammer T.R."/>
            <person name="Caufield P.W."/>
            <person name="Cui Y."/>
            <person name="Zhang H."/>
            <person name="O'Toole P.W."/>
        </authorList>
    </citation>
    <scope>NUCLEOTIDE SEQUENCE [LARGE SCALE GENOMIC DNA]</scope>
    <source>
        <strain evidence="4 5">DSM 20183</strain>
    </source>
</reference>
<feature type="signal peptide" evidence="2">
    <location>
        <begin position="1"/>
        <end position="20"/>
    </location>
</feature>
<dbReference type="Pfam" id="PF03217">
    <property type="entry name" value="SlpA"/>
    <property type="match status" value="2"/>
</dbReference>
<proteinExistence type="predicted"/>
<evidence type="ECO:0000313" key="4">
    <source>
        <dbReference type="EMBL" id="KRK64833.1"/>
    </source>
</evidence>
<keyword evidence="5" id="KW-1185">Reference proteome</keyword>
<dbReference type="EMBL" id="AZDG01000007">
    <property type="protein sequence ID" value="KRK64833.1"/>
    <property type="molecule type" value="Genomic_DNA"/>
</dbReference>
<evidence type="ECO:0000256" key="1">
    <source>
        <dbReference type="SAM" id="MobiDB-lite"/>
    </source>
</evidence>
<feature type="compositionally biased region" description="Low complexity" evidence="1">
    <location>
        <begin position="46"/>
        <end position="71"/>
    </location>
</feature>
<accession>A0A0R1J8R9</accession>
<dbReference type="RefSeq" id="WP_057765172.1">
    <property type="nucleotide sequence ID" value="NZ_AZDG01000007.1"/>
</dbReference>
<feature type="chain" id="PRO_5039338876" description="S-layer protein C-terminal domain-containing protein" evidence="2">
    <location>
        <begin position="21"/>
        <end position="684"/>
    </location>
</feature>
<feature type="region of interest" description="Disordered" evidence="1">
    <location>
        <begin position="43"/>
        <end position="71"/>
    </location>
</feature>
<name>A0A0R1J8R9_9LACO</name>
<dbReference type="PATRIC" id="fig|1423811.3.peg.1930"/>
<dbReference type="InterPro" id="IPR024968">
    <property type="entry name" value="SlpA_C_lactobacillus"/>
</dbReference>